<evidence type="ECO:0000256" key="7">
    <source>
        <dbReference type="ARBA" id="ARBA00022692"/>
    </source>
</evidence>
<gene>
    <name evidence="14" type="ORF">A2968_06400</name>
</gene>
<evidence type="ECO:0000256" key="9">
    <source>
        <dbReference type="ARBA" id="ARBA00022968"/>
    </source>
</evidence>
<protein>
    <recommendedName>
        <fullName evidence="4">dolichyl-phosphate beta-glucosyltransferase</fullName>
        <ecNumber evidence="4">2.4.1.117</ecNumber>
    </recommendedName>
</protein>
<evidence type="ECO:0000256" key="12">
    <source>
        <dbReference type="ARBA" id="ARBA00045097"/>
    </source>
</evidence>
<dbReference type="AlphaFoldDB" id="A0A1F6BIX4"/>
<comment type="similarity">
    <text evidence="3">Belongs to the glycosyltransferase 2 family.</text>
</comment>
<proteinExistence type="inferred from homology"/>
<comment type="pathway">
    <text evidence="2">Protein modification; protein glycosylation.</text>
</comment>
<organism evidence="14 15">
    <name type="scientific">Candidatus Gottesmanbacteria bacterium RIFCSPLOWO2_01_FULL_42_22</name>
    <dbReference type="NCBI Taxonomy" id="1798391"/>
    <lineage>
        <taxon>Bacteria</taxon>
        <taxon>Candidatus Gottesmaniibacteriota</taxon>
    </lineage>
</organism>
<dbReference type="GO" id="GO:0004581">
    <property type="term" value="F:dolichyl-phosphate beta-glucosyltransferase activity"/>
    <property type="evidence" value="ECO:0007669"/>
    <property type="project" value="UniProtKB-EC"/>
</dbReference>
<keyword evidence="8" id="KW-0256">Endoplasmic reticulum</keyword>
<dbReference type="EMBL" id="MFJU01000010">
    <property type="protein sequence ID" value="OGG36886.1"/>
    <property type="molecule type" value="Genomic_DNA"/>
</dbReference>
<dbReference type="STRING" id="1798391.A2968_06400"/>
<comment type="caution">
    <text evidence="14">The sequence shown here is derived from an EMBL/GenBank/DDBJ whole genome shotgun (WGS) entry which is preliminary data.</text>
</comment>
<dbReference type="Pfam" id="PF00535">
    <property type="entry name" value="Glycos_transf_2"/>
    <property type="match status" value="1"/>
</dbReference>
<sequence>MASETSVEVVIPIYNEEKELKDSVERLYRYLAKNLKGYRWHITIADNASTDSSLAVAKDLAKKKSGIDVIHLEEKGRGRAVKKAWSQSPADIVSYMDVDLSTDLSAFKTLVTSLENGYDIAIGSRLLPQSKVSGRTLRREILSRVYNILIRIFFGVGFSDAQCGFKGVTRKLADHLIPHLEDNAWFFDSELLIVGEKMGYRLKQIPVIWTDNPGSTVRVLKTVHGDLAGLWRLFRQKPWLKLPKYE</sequence>
<name>A0A1F6BIX4_9BACT</name>
<keyword evidence="6 14" id="KW-0808">Transferase</keyword>
<evidence type="ECO:0000256" key="8">
    <source>
        <dbReference type="ARBA" id="ARBA00022824"/>
    </source>
</evidence>
<keyword evidence="5" id="KW-0328">Glycosyltransferase</keyword>
<evidence type="ECO:0000256" key="11">
    <source>
        <dbReference type="ARBA" id="ARBA00023136"/>
    </source>
</evidence>
<accession>A0A1F6BIX4</accession>
<dbReference type="InterPro" id="IPR001173">
    <property type="entry name" value="Glyco_trans_2-like"/>
</dbReference>
<evidence type="ECO:0000256" key="4">
    <source>
        <dbReference type="ARBA" id="ARBA00012583"/>
    </source>
</evidence>
<evidence type="ECO:0000256" key="3">
    <source>
        <dbReference type="ARBA" id="ARBA00006739"/>
    </source>
</evidence>
<dbReference type="Proteomes" id="UP000176228">
    <property type="component" value="Unassembled WGS sequence"/>
</dbReference>
<evidence type="ECO:0000256" key="5">
    <source>
        <dbReference type="ARBA" id="ARBA00022676"/>
    </source>
</evidence>
<comment type="subcellular location">
    <subcellularLocation>
        <location evidence="1">Endoplasmic reticulum membrane</location>
        <topology evidence="1">Single-pass membrane protein</topology>
    </subcellularLocation>
</comment>
<dbReference type="InterPro" id="IPR035518">
    <property type="entry name" value="DPG_synthase"/>
</dbReference>
<evidence type="ECO:0000313" key="14">
    <source>
        <dbReference type="EMBL" id="OGG36886.1"/>
    </source>
</evidence>
<dbReference type="InterPro" id="IPR029044">
    <property type="entry name" value="Nucleotide-diphossugar_trans"/>
</dbReference>
<evidence type="ECO:0000313" key="15">
    <source>
        <dbReference type="Proteomes" id="UP000176228"/>
    </source>
</evidence>
<comment type="catalytic activity">
    <reaction evidence="12">
        <text>a di-trans,poly-cis-dolichyl phosphate + UDP-alpha-D-glucose = a di-trans,poly-cis-dolichyl beta-D-glucosyl phosphate + UDP</text>
        <dbReference type="Rhea" id="RHEA:15401"/>
        <dbReference type="Rhea" id="RHEA-COMP:19498"/>
        <dbReference type="Rhea" id="RHEA-COMP:19502"/>
        <dbReference type="ChEBI" id="CHEBI:57525"/>
        <dbReference type="ChEBI" id="CHEBI:57683"/>
        <dbReference type="ChEBI" id="CHEBI:58223"/>
        <dbReference type="ChEBI" id="CHEBI:58885"/>
        <dbReference type="EC" id="2.4.1.117"/>
    </reaction>
    <physiologicalReaction direction="left-to-right" evidence="12">
        <dbReference type="Rhea" id="RHEA:15402"/>
    </physiologicalReaction>
</comment>
<keyword evidence="10" id="KW-1133">Transmembrane helix</keyword>
<evidence type="ECO:0000256" key="10">
    <source>
        <dbReference type="ARBA" id="ARBA00022989"/>
    </source>
</evidence>
<dbReference type="Gene3D" id="3.90.550.10">
    <property type="entry name" value="Spore Coat Polysaccharide Biosynthesis Protein SpsA, Chain A"/>
    <property type="match status" value="1"/>
</dbReference>
<dbReference type="PANTHER" id="PTHR10859:SF91">
    <property type="entry name" value="DOLICHYL-PHOSPHATE BETA-GLUCOSYLTRANSFERASE"/>
    <property type="match status" value="1"/>
</dbReference>
<reference evidence="14 15" key="1">
    <citation type="journal article" date="2016" name="Nat. Commun.">
        <title>Thousands of microbial genomes shed light on interconnected biogeochemical processes in an aquifer system.</title>
        <authorList>
            <person name="Anantharaman K."/>
            <person name="Brown C.T."/>
            <person name="Hug L.A."/>
            <person name="Sharon I."/>
            <person name="Castelle C.J."/>
            <person name="Probst A.J."/>
            <person name="Thomas B.C."/>
            <person name="Singh A."/>
            <person name="Wilkins M.J."/>
            <person name="Karaoz U."/>
            <person name="Brodie E.L."/>
            <person name="Williams K.H."/>
            <person name="Hubbard S.S."/>
            <person name="Banfield J.F."/>
        </authorList>
    </citation>
    <scope>NUCLEOTIDE SEQUENCE [LARGE SCALE GENOMIC DNA]</scope>
</reference>
<evidence type="ECO:0000256" key="1">
    <source>
        <dbReference type="ARBA" id="ARBA00004389"/>
    </source>
</evidence>
<dbReference type="CDD" id="cd04188">
    <property type="entry name" value="DPG_synthase"/>
    <property type="match status" value="1"/>
</dbReference>
<dbReference type="EC" id="2.4.1.117" evidence="4"/>
<feature type="domain" description="Glycosyltransferase 2-like" evidence="13">
    <location>
        <begin position="9"/>
        <end position="175"/>
    </location>
</feature>
<keyword evidence="11" id="KW-0472">Membrane</keyword>
<keyword evidence="7" id="KW-0812">Transmembrane</keyword>
<evidence type="ECO:0000259" key="13">
    <source>
        <dbReference type="Pfam" id="PF00535"/>
    </source>
</evidence>
<evidence type="ECO:0000256" key="2">
    <source>
        <dbReference type="ARBA" id="ARBA00004922"/>
    </source>
</evidence>
<keyword evidence="9" id="KW-0735">Signal-anchor</keyword>
<dbReference type="PANTHER" id="PTHR10859">
    <property type="entry name" value="GLYCOSYL TRANSFERASE"/>
    <property type="match status" value="1"/>
</dbReference>
<evidence type="ECO:0000256" key="6">
    <source>
        <dbReference type="ARBA" id="ARBA00022679"/>
    </source>
</evidence>
<dbReference type="GO" id="GO:0006487">
    <property type="term" value="P:protein N-linked glycosylation"/>
    <property type="evidence" value="ECO:0007669"/>
    <property type="project" value="TreeGrafter"/>
</dbReference>
<dbReference type="SUPFAM" id="SSF53448">
    <property type="entry name" value="Nucleotide-diphospho-sugar transferases"/>
    <property type="match status" value="1"/>
</dbReference>